<name>A0ABP6KP33_9ACTN</name>
<comment type="caution">
    <text evidence="2">The sequence shown here is derived from an EMBL/GenBank/DDBJ whole genome shotgun (WGS) entry which is preliminary data.</text>
</comment>
<proteinExistence type="predicted"/>
<reference evidence="3" key="1">
    <citation type="journal article" date="2019" name="Int. J. Syst. Evol. Microbiol.">
        <title>The Global Catalogue of Microorganisms (GCM) 10K type strain sequencing project: providing services to taxonomists for standard genome sequencing and annotation.</title>
        <authorList>
            <consortium name="The Broad Institute Genomics Platform"/>
            <consortium name="The Broad Institute Genome Sequencing Center for Infectious Disease"/>
            <person name="Wu L."/>
            <person name="Ma J."/>
        </authorList>
    </citation>
    <scope>NUCLEOTIDE SEQUENCE [LARGE SCALE GENOMIC DNA]</scope>
    <source>
        <strain evidence="3">JCM 3106</strain>
    </source>
</reference>
<organism evidence="2 3">
    <name type="scientific">Streptosporangium longisporum</name>
    <dbReference type="NCBI Taxonomy" id="46187"/>
    <lineage>
        <taxon>Bacteria</taxon>
        <taxon>Bacillati</taxon>
        <taxon>Actinomycetota</taxon>
        <taxon>Actinomycetes</taxon>
        <taxon>Streptosporangiales</taxon>
        <taxon>Streptosporangiaceae</taxon>
        <taxon>Streptosporangium</taxon>
    </lineage>
</organism>
<evidence type="ECO:0000313" key="2">
    <source>
        <dbReference type="EMBL" id="GAA3019834.1"/>
    </source>
</evidence>
<sequence>MTLFYERVSHDPYGDHQSILYEDPDLPTAFRTQRRSVLNTASFPEESPDDRRQPTVPFINTSVTPAKKGKPAGQRDRRLSGKVSLSAEICLIIARVSSKAEAGTAVVLTRWKTTFRRRQARRVARKGRRAAFEEKVFAIRSPERSMSPDRVTETLGVNREWASRWERHARESGTETLRIKKTPGRQSPCTTARSDRESVPASSGPSSPTHAWPTSIRSADNPRPVIDTVSDKYTCHRKPN</sequence>
<protein>
    <submittedName>
        <fullName evidence="2">Uncharacterized protein</fullName>
    </submittedName>
</protein>
<dbReference type="EMBL" id="BAAAWD010000014">
    <property type="protein sequence ID" value="GAA3019834.1"/>
    <property type="molecule type" value="Genomic_DNA"/>
</dbReference>
<dbReference type="SUPFAM" id="SSF48295">
    <property type="entry name" value="TrpR-like"/>
    <property type="match status" value="1"/>
</dbReference>
<dbReference type="RefSeq" id="WP_344899413.1">
    <property type="nucleotide sequence ID" value="NZ_BAAAWD010000014.1"/>
</dbReference>
<dbReference type="InterPro" id="IPR010921">
    <property type="entry name" value="Trp_repressor/repl_initiator"/>
</dbReference>
<feature type="compositionally biased region" description="Polar residues" evidence="1">
    <location>
        <begin position="200"/>
        <end position="209"/>
    </location>
</feature>
<evidence type="ECO:0000256" key="1">
    <source>
        <dbReference type="SAM" id="MobiDB-lite"/>
    </source>
</evidence>
<keyword evidence="3" id="KW-1185">Reference proteome</keyword>
<feature type="region of interest" description="Disordered" evidence="1">
    <location>
        <begin position="40"/>
        <end position="79"/>
    </location>
</feature>
<gene>
    <name evidence="2" type="ORF">GCM10017559_50120</name>
</gene>
<dbReference type="Proteomes" id="UP001499930">
    <property type="component" value="Unassembled WGS sequence"/>
</dbReference>
<feature type="region of interest" description="Disordered" evidence="1">
    <location>
        <begin position="169"/>
        <end position="240"/>
    </location>
</feature>
<accession>A0ABP6KP33</accession>
<evidence type="ECO:0000313" key="3">
    <source>
        <dbReference type="Proteomes" id="UP001499930"/>
    </source>
</evidence>